<proteinExistence type="predicted"/>
<dbReference type="GO" id="GO:0006629">
    <property type="term" value="P:lipid metabolic process"/>
    <property type="evidence" value="ECO:0007669"/>
    <property type="project" value="InterPro"/>
</dbReference>
<dbReference type="InterPro" id="IPR036415">
    <property type="entry name" value="Lamin_tail_dom_sf"/>
</dbReference>
<dbReference type="PROSITE" id="PS51704">
    <property type="entry name" value="GP_PDE"/>
    <property type="match status" value="1"/>
</dbReference>
<dbReference type="GO" id="GO:0008081">
    <property type="term" value="F:phosphoric diester hydrolase activity"/>
    <property type="evidence" value="ECO:0007669"/>
    <property type="project" value="InterPro"/>
</dbReference>
<accession>A0A8J3JCA8</accession>
<dbReference type="RefSeq" id="WP_203661795.1">
    <property type="nucleotide sequence ID" value="NZ_BAAAZM010000001.1"/>
</dbReference>
<organism evidence="2 3">
    <name type="scientific">Actinocatenispora rupis</name>
    <dbReference type="NCBI Taxonomy" id="519421"/>
    <lineage>
        <taxon>Bacteria</taxon>
        <taxon>Bacillati</taxon>
        <taxon>Actinomycetota</taxon>
        <taxon>Actinomycetes</taxon>
        <taxon>Micromonosporales</taxon>
        <taxon>Micromonosporaceae</taxon>
        <taxon>Actinocatenispora</taxon>
    </lineage>
</organism>
<dbReference type="Proteomes" id="UP000612808">
    <property type="component" value="Unassembled WGS sequence"/>
</dbReference>
<evidence type="ECO:0000313" key="2">
    <source>
        <dbReference type="EMBL" id="GID14124.1"/>
    </source>
</evidence>
<sequence length="356" mass="38035">MSAKAPWPPVGTCVAHRGACGTTPENTVVGCVEAIRQGALAIEVDLQRTSDDELVIAHDSTMARTTDIAQVLPDRADTRLAELSLAELRKLDAGSWFDPRFAGATVPTLGELLDAIAGRATLLVEMKWPDRFPGIEAQLVTELRRCLGPALDRADLPPVALQATDPDLLRTLRDLVPPTVPLVLMTGVRPPLDLADFAGLGDWISAYVPLGRELPDGYVDAVHGHGVRVLPWTVDAPEGVAAMAALGADGVITNHLPYAAPVLRGDPSGLARTPVRVARASVPDEYTVLTADADTDLGGWALRNQLMERQWLPDTTLAAGADLVMPAPDPAYLDNYGDTLTLYDPTGAVVDLHFYR</sequence>
<dbReference type="InterPro" id="IPR030395">
    <property type="entry name" value="GP_PDE_dom"/>
</dbReference>
<protein>
    <recommendedName>
        <fullName evidence="1">GP-PDE domain-containing protein</fullName>
    </recommendedName>
</protein>
<keyword evidence="3" id="KW-1185">Reference proteome</keyword>
<reference evidence="2" key="1">
    <citation type="submission" date="2021-01" db="EMBL/GenBank/DDBJ databases">
        <title>Whole genome shotgun sequence of Actinocatenispora rupis NBRC 107355.</title>
        <authorList>
            <person name="Komaki H."/>
            <person name="Tamura T."/>
        </authorList>
    </citation>
    <scope>NUCLEOTIDE SEQUENCE</scope>
    <source>
        <strain evidence="2">NBRC 107355</strain>
    </source>
</reference>
<dbReference type="AlphaFoldDB" id="A0A8J3JCA8"/>
<dbReference type="Pfam" id="PF03009">
    <property type="entry name" value="GDPD"/>
    <property type="match status" value="1"/>
</dbReference>
<dbReference type="EMBL" id="BOMB01000029">
    <property type="protein sequence ID" value="GID14124.1"/>
    <property type="molecule type" value="Genomic_DNA"/>
</dbReference>
<feature type="domain" description="GP-PDE" evidence="1">
    <location>
        <begin position="11"/>
        <end position="263"/>
    </location>
</feature>
<evidence type="ECO:0000259" key="1">
    <source>
        <dbReference type="PROSITE" id="PS51704"/>
    </source>
</evidence>
<comment type="caution">
    <text evidence="2">The sequence shown here is derived from an EMBL/GenBank/DDBJ whole genome shotgun (WGS) entry which is preliminary data.</text>
</comment>
<dbReference type="SUPFAM" id="SSF51695">
    <property type="entry name" value="PLC-like phosphodiesterases"/>
    <property type="match status" value="1"/>
</dbReference>
<name>A0A8J3JCA8_9ACTN</name>
<evidence type="ECO:0000313" key="3">
    <source>
        <dbReference type="Proteomes" id="UP000612808"/>
    </source>
</evidence>
<dbReference type="PANTHER" id="PTHR46211">
    <property type="entry name" value="GLYCEROPHOSPHORYL DIESTER PHOSPHODIESTERASE"/>
    <property type="match status" value="1"/>
</dbReference>
<gene>
    <name evidence="2" type="ORF">Aru02nite_50130</name>
</gene>
<dbReference type="SUPFAM" id="SSF74853">
    <property type="entry name" value="Lamin A/C globular tail domain"/>
    <property type="match status" value="1"/>
</dbReference>
<dbReference type="InterPro" id="IPR017946">
    <property type="entry name" value="PLC-like_Pdiesterase_TIM-brl"/>
</dbReference>
<dbReference type="PANTHER" id="PTHR46211:SF1">
    <property type="entry name" value="GLYCEROPHOSPHODIESTER PHOSPHODIESTERASE, CYTOPLASMIC"/>
    <property type="match status" value="1"/>
</dbReference>
<dbReference type="Gene3D" id="3.20.20.190">
    <property type="entry name" value="Phosphatidylinositol (PI) phosphodiesterase"/>
    <property type="match status" value="1"/>
</dbReference>